<dbReference type="PANTHER" id="PTHR24252">
    <property type="entry name" value="ACROSIN-RELATED"/>
    <property type="match status" value="1"/>
</dbReference>
<evidence type="ECO:0000256" key="3">
    <source>
        <dbReference type="ARBA" id="ARBA00023157"/>
    </source>
</evidence>
<keyword evidence="6" id="KW-0645">Protease</keyword>
<dbReference type="FunFam" id="2.40.10.10:FF:000038">
    <property type="entry name" value="Serine protease"/>
    <property type="match status" value="1"/>
</dbReference>
<feature type="non-terminal residue" evidence="8">
    <location>
        <position position="435"/>
    </location>
</feature>
<dbReference type="GO" id="GO:0004252">
    <property type="term" value="F:serine-type endopeptidase activity"/>
    <property type="evidence" value="ECO:0007669"/>
    <property type="project" value="InterPro"/>
</dbReference>
<sequence>NQSAGYCAADSCDSAVRTTSPSVHAGLERRDPGVMHLLFGLCFLPLLSATLPPTRPSQNFKIEELGDEETARDGVRGDVRKRQAQAIDFQECAAPNNRTGHCRHLEDCLIPEYTEKYRENIKHFCVIDVKNALYAGVCCPDDSASKTLSTRQILSRESPIDSRIVNSAQSNLAQSNLCGSNGKKTDRINAGEANYNDWPWMVALMQYKKFKRSWVHFCGAVLITETHVISAAHCFNTLKWQDIMVRIGAYNFKKANEFPYTDYKVRAAKIHEDYDKATNENDLIILSLERPVKFNKMVRPVCLPSPRSEDVTTLVNQTAVVAGWGATSFGGPASSTLLEVSVPIWEHEFCKGQLTQVIHDTTVCASAYEGGRDACQGDSGGPLFFQRPDGRWTSIGVVSWGVGCAAKGKPGVYTRLTSYLPWIAQAQKEMGAFTS</sequence>
<dbReference type="Gene3D" id="2.40.10.10">
    <property type="entry name" value="Trypsin-like serine proteases"/>
    <property type="match status" value="1"/>
</dbReference>
<dbReference type="InterPro" id="IPR043504">
    <property type="entry name" value="Peptidase_S1_PA_chymotrypsin"/>
</dbReference>
<dbReference type="InterPro" id="IPR018114">
    <property type="entry name" value="TRYPSIN_HIS"/>
</dbReference>
<keyword evidence="6" id="KW-0378">Hydrolase</keyword>
<dbReference type="CDD" id="cd00190">
    <property type="entry name" value="Tryp_SPc"/>
    <property type="match status" value="1"/>
</dbReference>
<proteinExistence type="predicted"/>
<evidence type="ECO:0000256" key="1">
    <source>
        <dbReference type="ARBA" id="ARBA00004613"/>
    </source>
</evidence>
<comment type="subcellular location">
    <subcellularLocation>
        <location evidence="1">Secreted</location>
    </subcellularLocation>
</comment>
<evidence type="ECO:0000256" key="6">
    <source>
        <dbReference type="RuleBase" id="RU363034"/>
    </source>
</evidence>
<dbReference type="GO" id="GO:0006508">
    <property type="term" value="P:proteolysis"/>
    <property type="evidence" value="ECO:0007669"/>
    <property type="project" value="UniProtKB-KW"/>
</dbReference>
<accession>A0A9P0ALK8</accession>
<keyword evidence="6" id="KW-0720">Serine protease</keyword>
<dbReference type="InterPro" id="IPR009003">
    <property type="entry name" value="Peptidase_S1_PA"/>
</dbReference>
<dbReference type="InterPro" id="IPR001254">
    <property type="entry name" value="Trypsin_dom"/>
</dbReference>
<keyword evidence="2" id="KW-0964">Secreted</keyword>
<dbReference type="PRINTS" id="PR00722">
    <property type="entry name" value="CHYMOTRYPSIN"/>
</dbReference>
<gene>
    <name evidence="8" type="ORF">BEMITA_LOCUS13606</name>
</gene>
<dbReference type="SUPFAM" id="SSF50494">
    <property type="entry name" value="Trypsin-like serine proteases"/>
    <property type="match status" value="1"/>
</dbReference>
<dbReference type="SMART" id="SM00020">
    <property type="entry name" value="Tryp_SPc"/>
    <property type="match status" value="1"/>
</dbReference>
<dbReference type="InterPro" id="IPR001314">
    <property type="entry name" value="Peptidase_S1A"/>
</dbReference>
<dbReference type="PROSITE" id="PS50240">
    <property type="entry name" value="TRYPSIN_DOM"/>
    <property type="match status" value="1"/>
</dbReference>
<evidence type="ECO:0000313" key="9">
    <source>
        <dbReference type="Proteomes" id="UP001152759"/>
    </source>
</evidence>
<evidence type="ECO:0000256" key="2">
    <source>
        <dbReference type="ARBA" id="ARBA00022525"/>
    </source>
</evidence>
<dbReference type="InterPro" id="IPR033116">
    <property type="entry name" value="TRYPSIN_SER"/>
</dbReference>
<dbReference type="AlphaFoldDB" id="A0A9P0ALK8"/>
<dbReference type="PROSITE" id="PS00135">
    <property type="entry name" value="TRYPSIN_SER"/>
    <property type="match status" value="1"/>
</dbReference>
<evidence type="ECO:0000256" key="4">
    <source>
        <dbReference type="ARBA" id="ARBA00068096"/>
    </source>
</evidence>
<dbReference type="Proteomes" id="UP001152759">
    <property type="component" value="Chromosome 9"/>
</dbReference>
<dbReference type="PANTHER" id="PTHR24252:SF7">
    <property type="entry name" value="HYALIN"/>
    <property type="match status" value="1"/>
</dbReference>
<keyword evidence="9" id="KW-1185">Reference proteome</keyword>
<protein>
    <recommendedName>
        <fullName evidence="4">Phenoloxidase-activating factor 2</fullName>
    </recommendedName>
    <alternativeName>
        <fullName evidence="5">Prophenoloxidase-activating factor II</fullName>
    </alternativeName>
</protein>
<name>A0A9P0ALK8_BEMTA</name>
<evidence type="ECO:0000313" key="8">
    <source>
        <dbReference type="EMBL" id="CAH0395422.1"/>
    </source>
</evidence>
<dbReference type="PROSITE" id="PS00134">
    <property type="entry name" value="TRYPSIN_HIS"/>
    <property type="match status" value="1"/>
</dbReference>
<organism evidence="8 9">
    <name type="scientific">Bemisia tabaci</name>
    <name type="common">Sweetpotato whitefly</name>
    <name type="synonym">Aleurodes tabaci</name>
    <dbReference type="NCBI Taxonomy" id="7038"/>
    <lineage>
        <taxon>Eukaryota</taxon>
        <taxon>Metazoa</taxon>
        <taxon>Ecdysozoa</taxon>
        <taxon>Arthropoda</taxon>
        <taxon>Hexapoda</taxon>
        <taxon>Insecta</taxon>
        <taxon>Pterygota</taxon>
        <taxon>Neoptera</taxon>
        <taxon>Paraneoptera</taxon>
        <taxon>Hemiptera</taxon>
        <taxon>Sternorrhyncha</taxon>
        <taxon>Aleyrodoidea</taxon>
        <taxon>Aleyrodidae</taxon>
        <taxon>Aleyrodinae</taxon>
        <taxon>Bemisia</taxon>
    </lineage>
</organism>
<evidence type="ECO:0000259" key="7">
    <source>
        <dbReference type="PROSITE" id="PS50240"/>
    </source>
</evidence>
<feature type="domain" description="Peptidase S1" evidence="7">
    <location>
        <begin position="188"/>
        <end position="428"/>
    </location>
</feature>
<dbReference type="EMBL" id="OU963870">
    <property type="protein sequence ID" value="CAH0395422.1"/>
    <property type="molecule type" value="Genomic_DNA"/>
</dbReference>
<dbReference type="Pfam" id="PF00089">
    <property type="entry name" value="Trypsin"/>
    <property type="match status" value="1"/>
</dbReference>
<reference evidence="8" key="1">
    <citation type="submission" date="2021-12" db="EMBL/GenBank/DDBJ databases">
        <authorList>
            <person name="King R."/>
        </authorList>
    </citation>
    <scope>NUCLEOTIDE SEQUENCE</scope>
</reference>
<dbReference type="GO" id="GO:0005576">
    <property type="term" value="C:extracellular region"/>
    <property type="evidence" value="ECO:0007669"/>
    <property type="project" value="UniProtKB-SubCell"/>
</dbReference>
<evidence type="ECO:0000256" key="5">
    <source>
        <dbReference type="ARBA" id="ARBA00076468"/>
    </source>
</evidence>
<keyword evidence="3" id="KW-1015">Disulfide bond</keyword>